<feature type="compositionally biased region" description="Low complexity" evidence="5">
    <location>
        <begin position="149"/>
        <end position="168"/>
    </location>
</feature>
<dbReference type="InterPro" id="IPR029021">
    <property type="entry name" value="Prot-tyrosine_phosphatase-like"/>
</dbReference>
<dbReference type="EMBL" id="LWDD02000034">
    <property type="protein sequence ID" value="KAE8265000.1"/>
    <property type="molecule type" value="Genomic_DNA"/>
</dbReference>
<feature type="compositionally biased region" description="Gly residues" evidence="5">
    <location>
        <begin position="474"/>
        <end position="485"/>
    </location>
</feature>
<dbReference type="EC" id="3.1.3.48" evidence="2"/>
<feature type="compositionally biased region" description="Gly residues" evidence="5">
    <location>
        <begin position="847"/>
        <end position="856"/>
    </location>
</feature>
<dbReference type="GO" id="GO:0033550">
    <property type="term" value="F:MAP kinase tyrosine phosphatase activity"/>
    <property type="evidence" value="ECO:0007669"/>
    <property type="project" value="TreeGrafter"/>
</dbReference>
<feature type="compositionally biased region" description="Low complexity" evidence="5">
    <location>
        <begin position="1174"/>
        <end position="1189"/>
    </location>
</feature>
<feature type="region of interest" description="Disordered" evidence="5">
    <location>
        <begin position="1104"/>
        <end position="1138"/>
    </location>
</feature>
<feature type="compositionally biased region" description="Polar residues" evidence="5">
    <location>
        <begin position="1320"/>
        <end position="1350"/>
    </location>
</feature>
<feature type="region of interest" description="Disordered" evidence="5">
    <location>
        <begin position="1244"/>
        <end position="1420"/>
    </location>
</feature>
<comment type="caution">
    <text evidence="7">The sequence shown here is derived from an EMBL/GenBank/DDBJ whole genome shotgun (WGS) entry which is preliminary data.</text>
</comment>
<feature type="domain" description="Tyrosine specific protein phosphatases" evidence="6">
    <location>
        <begin position="1010"/>
        <end position="1045"/>
    </location>
</feature>
<evidence type="ECO:0000256" key="5">
    <source>
        <dbReference type="SAM" id="MobiDB-lite"/>
    </source>
</evidence>
<feature type="region of interest" description="Disordered" evidence="5">
    <location>
        <begin position="1171"/>
        <end position="1225"/>
    </location>
</feature>
<feature type="compositionally biased region" description="Basic residues" evidence="5">
    <location>
        <begin position="770"/>
        <end position="779"/>
    </location>
</feature>
<feature type="compositionally biased region" description="Polar residues" evidence="5">
    <location>
        <begin position="1251"/>
        <end position="1266"/>
    </location>
</feature>
<protein>
    <recommendedName>
        <fullName evidence="2">protein-tyrosine-phosphatase</fullName>
        <ecNumber evidence="2">3.1.3.48</ecNumber>
    </recommendedName>
</protein>
<keyword evidence="4" id="KW-0904">Protein phosphatase</keyword>
<dbReference type="SMART" id="SM00195">
    <property type="entry name" value="DSPc"/>
    <property type="match status" value="1"/>
</dbReference>
<feature type="compositionally biased region" description="Polar residues" evidence="5">
    <location>
        <begin position="825"/>
        <end position="837"/>
    </location>
</feature>
<feature type="region of interest" description="Disordered" evidence="5">
    <location>
        <begin position="245"/>
        <end position="283"/>
    </location>
</feature>
<feature type="compositionally biased region" description="Polar residues" evidence="5">
    <location>
        <begin position="52"/>
        <end position="65"/>
    </location>
</feature>
<feature type="compositionally biased region" description="Polar residues" evidence="5">
    <location>
        <begin position="250"/>
        <end position="259"/>
    </location>
</feature>
<feature type="compositionally biased region" description="Low complexity" evidence="5">
    <location>
        <begin position="23"/>
        <end position="36"/>
    </location>
</feature>
<comment type="similarity">
    <text evidence="1">Belongs to the protein-tyrosine phosphatase family. Non-receptor class dual specificity subfamily.</text>
</comment>
<accession>A0A177VAG4</accession>
<feature type="compositionally biased region" description="Low complexity" evidence="5">
    <location>
        <begin position="786"/>
        <end position="801"/>
    </location>
</feature>
<dbReference type="Gene3D" id="3.90.190.10">
    <property type="entry name" value="Protein tyrosine phosphatase superfamily"/>
    <property type="match status" value="2"/>
</dbReference>
<dbReference type="InterPro" id="IPR020422">
    <property type="entry name" value="TYR_PHOSPHATASE_DUAL_dom"/>
</dbReference>
<evidence type="ECO:0000256" key="2">
    <source>
        <dbReference type="ARBA" id="ARBA00013064"/>
    </source>
</evidence>
<feature type="region of interest" description="Disordered" evidence="5">
    <location>
        <begin position="472"/>
        <end position="524"/>
    </location>
</feature>
<evidence type="ECO:0000256" key="4">
    <source>
        <dbReference type="ARBA" id="ARBA00022912"/>
    </source>
</evidence>
<proteinExistence type="inferred from homology"/>
<feature type="region of interest" description="Disordered" evidence="5">
    <location>
        <begin position="703"/>
        <end position="857"/>
    </location>
</feature>
<evidence type="ECO:0000259" key="6">
    <source>
        <dbReference type="PROSITE" id="PS50056"/>
    </source>
</evidence>
<dbReference type="PANTHER" id="PTHR10159:SF519">
    <property type="entry name" value="DUAL SPECIFICITY PROTEIN PHOSPHATASE MPK3"/>
    <property type="match status" value="1"/>
</dbReference>
<reference evidence="7" key="2">
    <citation type="journal article" date="2019" name="IMA Fungus">
        <title>Genome sequencing and comparison of five Tilletia species to identify candidate genes for the detection of regulated species infecting wheat.</title>
        <authorList>
            <person name="Nguyen H.D.T."/>
            <person name="Sultana T."/>
            <person name="Kesanakurti P."/>
            <person name="Hambleton S."/>
        </authorList>
    </citation>
    <scope>NUCLEOTIDE SEQUENCE</scope>
    <source>
        <strain evidence="7">DAOMC 238032</strain>
    </source>
</reference>
<dbReference type="GO" id="GO:0043409">
    <property type="term" value="P:negative regulation of MAPK cascade"/>
    <property type="evidence" value="ECO:0007669"/>
    <property type="project" value="TreeGrafter"/>
</dbReference>
<evidence type="ECO:0000313" key="7">
    <source>
        <dbReference type="EMBL" id="KAE8265000.1"/>
    </source>
</evidence>
<organism evidence="7 8">
    <name type="scientific">Tilletia caries</name>
    <name type="common">wheat bunt fungus</name>
    <dbReference type="NCBI Taxonomy" id="13290"/>
    <lineage>
        <taxon>Eukaryota</taxon>
        <taxon>Fungi</taxon>
        <taxon>Dikarya</taxon>
        <taxon>Basidiomycota</taxon>
        <taxon>Ustilaginomycotina</taxon>
        <taxon>Exobasidiomycetes</taxon>
        <taxon>Tilletiales</taxon>
        <taxon>Tilletiaceae</taxon>
        <taxon>Tilletia</taxon>
    </lineage>
</organism>
<dbReference type="SUPFAM" id="SSF52799">
    <property type="entry name" value="(Phosphotyrosine protein) phosphatases II"/>
    <property type="match status" value="1"/>
</dbReference>
<dbReference type="GO" id="GO:0005737">
    <property type="term" value="C:cytoplasm"/>
    <property type="evidence" value="ECO:0007669"/>
    <property type="project" value="TreeGrafter"/>
</dbReference>
<dbReference type="InterPro" id="IPR016130">
    <property type="entry name" value="Tyr_Pase_AS"/>
</dbReference>
<dbReference type="PANTHER" id="PTHR10159">
    <property type="entry name" value="DUAL SPECIFICITY PROTEIN PHOSPHATASE"/>
    <property type="match status" value="1"/>
</dbReference>
<feature type="compositionally biased region" description="Polar residues" evidence="5">
    <location>
        <begin position="1"/>
        <end position="22"/>
    </location>
</feature>
<evidence type="ECO:0000256" key="3">
    <source>
        <dbReference type="ARBA" id="ARBA00022801"/>
    </source>
</evidence>
<evidence type="ECO:0000256" key="1">
    <source>
        <dbReference type="ARBA" id="ARBA00008601"/>
    </source>
</evidence>
<gene>
    <name evidence="7" type="ORF">A4X03_0g552</name>
</gene>
<dbReference type="PROSITE" id="PS50056">
    <property type="entry name" value="TYR_PHOSPHATASE_2"/>
    <property type="match status" value="1"/>
</dbReference>
<feature type="compositionally biased region" description="Polar residues" evidence="5">
    <location>
        <begin position="1375"/>
        <end position="1384"/>
    </location>
</feature>
<reference evidence="7" key="1">
    <citation type="submission" date="2016-04" db="EMBL/GenBank/DDBJ databases">
        <authorList>
            <person name="Nguyen H.D."/>
            <person name="Kesanakurti P."/>
            <person name="Cullis J."/>
            <person name="Levesque C.A."/>
            <person name="Hambleton S."/>
        </authorList>
    </citation>
    <scope>NUCLEOTIDE SEQUENCE</scope>
    <source>
        <strain evidence="7">DAOMC 238032</strain>
    </source>
</reference>
<feature type="region of interest" description="Disordered" evidence="5">
    <location>
        <begin position="1"/>
        <end position="66"/>
    </location>
</feature>
<feature type="region of interest" description="Disordered" evidence="5">
    <location>
        <begin position="304"/>
        <end position="384"/>
    </location>
</feature>
<feature type="region of interest" description="Disordered" evidence="5">
    <location>
        <begin position="119"/>
        <end position="170"/>
    </location>
</feature>
<dbReference type="Proteomes" id="UP000077671">
    <property type="component" value="Unassembled WGS sequence"/>
</dbReference>
<evidence type="ECO:0000313" key="8">
    <source>
        <dbReference type="Proteomes" id="UP000077671"/>
    </source>
</evidence>
<feature type="compositionally biased region" description="Low complexity" evidence="5">
    <location>
        <begin position="1205"/>
        <end position="1219"/>
    </location>
</feature>
<feature type="compositionally biased region" description="Polar residues" evidence="5">
    <location>
        <begin position="124"/>
        <end position="138"/>
    </location>
</feature>
<keyword evidence="3" id="KW-0378">Hydrolase</keyword>
<dbReference type="PROSITE" id="PS00383">
    <property type="entry name" value="TYR_PHOSPHATASE_1"/>
    <property type="match status" value="1"/>
</dbReference>
<dbReference type="GO" id="GO:0017017">
    <property type="term" value="F:MAP kinase tyrosine/serine/threonine phosphatase activity"/>
    <property type="evidence" value="ECO:0007669"/>
    <property type="project" value="TreeGrafter"/>
</dbReference>
<dbReference type="Pfam" id="PF00782">
    <property type="entry name" value="DSPc"/>
    <property type="match status" value="1"/>
</dbReference>
<sequence>MLATLSPNFAAINSPSTKTHPGSASASVSVSASSASTPPTGLVLSPLHHQHSNASSSGSDPTNRARTAAPFSNLFRSHQTPPQQQVGARLVALQQERKRRASCELNAGPLVALTPHVSCEDGPDSSSASLRVSTTTTPVKKLEEEHRFPSSSSSSSPATTSPGTFSTPLPSSGFNVLVVGSIPSALSDSPKRRKIEIFSDGNVGPLEVDNINNNNDNLGGASCLPSCSQPSLLIHHHQHGEAKMAEDNMRSASSTSYTGADTHDGQAPFAESSSQATAPLTGDTIPPTSEDAFASMQPFSVAGASTSLPNSGGSGGVVAGSTRKARPKRLNLVPPPGSSFHSTRSKLGGLVNGNGAGGDGKDGGEDWRADSKMGSSGTGTRSVPVSPSLVLSSVHSGAGGAVGPGGGSGAAGAGLGLGAIGAGVGSSELGVDPVKDLSSTLRGALRRRPSVPFRTNVGSGAVGPAGTVASTTGGVTGSNNGGHLGAGQSPRRAGAPSLSIRTDPKVLGSSTQAEGSGPKTAGGNEGLRALGLANAATSSSSTTEVTPRTLIARVPEAFRDPSEHILSGKGSTLQHARSVYAAGPIEILPGLFLGDEHNARDAGRLSELNITTILDVAKETSLPGGGEEEETLVENGMGGGFATLAIPVRTPRQLPSSSSSQQAASAVTPVGLHSAYRPYGFPETFPLSGSSMPATTPVTAYFTPPTTAYPRELPDEVPGTPASKNAPPPVVSDGEKTPYLRNTLSTPNLQRYGSTGRGVTGKETSASGQRRIRNGRRRGGRGDPTSSISSSSSSSSSSGGSDYTDALMEEEDDDDFDDEEEGATPLTSVSSKPSSPGMTPVTAGRFATGGAGGSKSGAGVADGVMDIDEPAIQAKGAEAEPGVDDNTLRLRDHRGQSVWLPSNAIALMIPPSPLSGRAKETRYIKLPWTHDEPDLAVAGGGFTQGCAIIADALGIPPRLTPSGGVRGKTRKGSVVGGMLPLSSAEFVPRAPILGSEAAAQRGEGVGGGALQQQQRQQQQRPAGVLVHCQCGVSRSATLVIAFVMQAAALMYGFEGVSSLTGMHDCYNLVKEKSASISPNCGLIYQLVEWERFLSAEATKLREATAKASQEDMGGSGAEEGGNSSRGWTSEAMDEEEWTRMRLEEERKEAEEEDRLRKVRLEEAVQAARRKAAEEAATAGSAAESGEGLAQPGQGLGARRKKKAPALSLAGGSKLGGCASTVNASAVPTQGPVAVSTGLQTIAAAANGSAVPPTSTARSALSGTSRSRPSHLHIDPAAPLTDAMPSLSLESTKEEDHETQRLQRRVEFGDELAARLEDTQKTPTSRNSPYSNSLHASRSVPGTSMTLSRLSSIRRPEDGRDDDENEMEGSGGQVFKSASASASRPHTSDRRMSSFVGAAAQSAADRKERHRRTFSSDWPPVISRNSLASLKAEVQAAAAKATALTNAGAEGLRELHNP</sequence>
<dbReference type="GO" id="GO:0008330">
    <property type="term" value="F:protein tyrosine/threonine phosphatase activity"/>
    <property type="evidence" value="ECO:0007669"/>
    <property type="project" value="TreeGrafter"/>
</dbReference>
<name>A0A177VAG4_9BASI</name>
<feature type="compositionally biased region" description="Polar residues" evidence="5">
    <location>
        <begin position="740"/>
        <end position="753"/>
    </location>
</feature>
<feature type="compositionally biased region" description="Basic and acidic residues" evidence="5">
    <location>
        <begin position="359"/>
        <end position="371"/>
    </location>
</feature>
<dbReference type="InterPro" id="IPR000387">
    <property type="entry name" value="Tyr_Pase_dom"/>
</dbReference>
<dbReference type="InterPro" id="IPR000340">
    <property type="entry name" value="Dual-sp_phosphatase_cat-dom"/>
</dbReference>
<feature type="compositionally biased region" description="Basic and acidic residues" evidence="5">
    <location>
        <begin position="1290"/>
        <end position="1319"/>
    </location>
</feature>
<feature type="compositionally biased region" description="Acidic residues" evidence="5">
    <location>
        <begin position="807"/>
        <end position="822"/>
    </location>
</feature>